<protein>
    <submittedName>
        <fullName evidence="1">DUF211 domain-containing protein</fullName>
    </submittedName>
</protein>
<sequence length="89" mass="9543">MVTVKKMVLDILKPHRPNALEFCLGVAAVGADYRVQLTVLEMDEKTESLRLQVEGAALDFEAIHGAINTLGGSLHSIDEVEVHSGAGTD</sequence>
<dbReference type="InterPro" id="IPR003831">
    <property type="entry name" value="DUF211"/>
</dbReference>
<dbReference type="PANTHER" id="PTHR42240:SF1">
    <property type="entry name" value="DUF211 DOMAIN-CONTAINING PROTEIN"/>
    <property type="match status" value="1"/>
</dbReference>
<evidence type="ECO:0000313" key="1">
    <source>
        <dbReference type="EMBL" id="NMH63678.1"/>
    </source>
</evidence>
<dbReference type="Gene3D" id="3.30.70.1340">
    <property type="entry name" value="MTH889-like domain"/>
    <property type="match status" value="1"/>
</dbReference>
<gene>
    <name evidence="1" type="ORF">HC757_00570</name>
</gene>
<dbReference type="EMBL" id="JAAXYH010000001">
    <property type="protein sequence ID" value="NMH63678.1"/>
    <property type="molecule type" value="Genomic_DNA"/>
</dbReference>
<evidence type="ECO:0000313" key="2">
    <source>
        <dbReference type="Proteomes" id="UP000737113"/>
    </source>
</evidence>
<dbReference type="RefSeq" id="WP_169562320.1">
    <property type="nucleotide sequence ID" value="NZ_JAAXYH010000001.1"/>
</dbReference>
<organism evidence="1 2">
    <name type="scientific">Shewanella salipaludis</name>
    <dbReference type="NCBI Taxonomy" id="2723052"/>
    <lineage>
        <taxon>Bacteria</taxon>
        <taxon>Pseudomonadati</taxon>
        <taxon>Pseudomonadota</taxon>
        <taxon>Gammaproteobacteria</taxon>
        <taxon>Alteromonadales</taxon>
        <taxon>Shewanellaceae</taxon>
        <taxon>Shewanella</taxon>
    </lineage>
</organism>
<name>A0A972FPE5_9GAMM</name>
<dbReference type="Proteomes" id="UP000737113">
    <property type="component" value="Unassembled WGS sequence"/>
</dbReference>
<reference evidence="1" key="1">
    <citation type="submission" date="2020-04" db="EMBL/GenBank/DDBJ databases">
        <title>Description of Shewanella salipaludis sp. nov., isolated from a salt marsh.</title>
        <authorList>
            <person name="Park S."/>
            <person name="Yoon J.-H."/>
        </authorList>
    </citation>
    <scope>NUCLEOTIDE SEQUENCE</scope>
    <source>
        <strain evidence="1">SHSM-M6</strain>
    </source>
</reference>
<dbReference type="Pfam" id="PF02680">
    <property type="entry name" value="DUF211"/>
    <property type="match status" value="1"/>
</dbReference>
<dbReference type="InterPro" id="IPR023129">
    <property type="entry name" value="MTH889-like_dom_sf"/>
</dbReference>
<comment type="caution">
    <text evidence="1">The sequence shown here is derived from an EMBL/GenBank/DDBJ whole genome shotgun (WGS) entry which is preliminary data.</text>
</comment>
<dbReference type="AlphaFoldDB" id="A0A972FPE5"/>
<proteinExistence type="predicted"/>
<keyword evidence="2" id="KW-1185">Reference proteome</keyword>
<dbReference type="PANTHER" id="PTHR42240">
    <property type="entry name" value="DUF211 DOMAIN-CONTAINING PROTEIN"/>
    <property type="match status" value="1"/>
</dbReference>
<accession>A0A972FPE5</accession>
<dbReference type="SUPFAM" id="SSF160363">
    <property type="entry name" value="MTH889-like"/>
    <property type="match status" value="1"/>
</dbReference>